<proteinExistence type="inferred from homology"/>
<protein>
    <submittedName>
        <fullName evidence="3">CIA30 family protein</fullName>
    </submittedName>
</protein>
<evidence type="ECO:0000256" key="1">
    <source>
        <dbReference type="ARBA" id="ARBA00007884"/>
    </source>
</evidence>
<evidence type="ECO:0000313" key="4">
    <source>
        <dbReference type="Proteomes" id="UP000287336"/>
    </source>
</evidence>
<keyword evidence="4" id="KW-1185">Reference proteome</keyword>
<dbReference type="Proteomes" id="UP000287336">
    <property type="component" value="Unassembled WGS sequence"/>
</dbReference>
<evidence type="ECO:0000313" key="3">
    <source>
        <dbReference type="EMBL" id="RUR29777.1"/>
    </source>
</evidence>
<dbReference type="EMBL" id="RZHG01000021">
    <property type="protein sequence ID" value="RUR29777.1"/>
    <property type="molecule type" value="Genomic_DNA"/>
</dbReference>
<evidence type="ECO:0000259" key="2">
    <source>
        <dbReference type="Pfam" id="PF08547"/>
    </source>
</evidence>
<accession>A0A3S0W2F1</accession>
<dbReference type="SUPFAM" id="SSF49785">
    <property type="entry name" value="Galactose-binding domain-like"/>
    <property type="match status" value="1"/>
</dbReference>
<dbReference type="Pfam" id="PF08547">
    <property type="entry name" value="CIA30"/>
    <property type="match status" value="1"/>
</dbReference>
<dbReference type="InterPro" id="IPR008979">
    <property type="entry name" value="Galactose-bd-like_sf"/>
</dbReference>
<name>A0A3S0W2F1_9GAMM</name>
<dbReference type="AlphaFoldDB" id="A0A3S0W2F1"/>
<comment type="caution">
    <text evidence="3">The sequence shown here is derived from an EMBL/GenBank/DDBJ whole genome shotgun (WGS) entry which is preliminary data.</text>
</comment>
<dbReference type="PANTHER" id="PTHR13194:SF19">
    <property type="entry name" value="NAD(P)-BINDING ROSSMANN-FOLD SUPERFAMILY PROTEIN"/>
    <property type="match status" value="1"/>
</dbReference>
<comment type="similarity">
    <text evidence="1">Belongs to the CIA30 family.</text>
</comment>
<organism evidence="3 4">
    <name type="scientific">Vreelandella andesensis</name>
    <dbReference type="NCBI Taxonomy" id="447567"/>
    <lineage>
        <taxon>Bacteria</taxon>
        <taxon>Pseudomonadati</taxon>
        <taxon>Pseudomonadota</taxon>
        <taxon>Gammaproteobacteria</taxon>
        <taxon>Oceanospirillales</taxon>
        <taxon>Halomonadaceae</taxon>
        <taxon>Vreelandella</taxon>
    </lineage>
</organism>
<gene>
    <name evidence="3" type="ORF">ELY33_12600</name>
</gene>
<dbReference type="InterPro" id="IPR013857">
    <property type="entry name" value="NADH-UbQ_OxRdtase-assoc_prot30"/>
</dbReference>
<reference evidence="3 4" key="1">
    <citation type="submission" date="2018-12" db="EMBL/GenBank/DDBJ databases">
        <title>three novel Halomonas strain isolated from plants.</title>
        <authorList>
            <person name="Sun C."/>
        </authorList>
    </citation>
    <scope>NUCLEOTIDE SEQUENCE [LARGE SCALE GENOMIC DNA]</scope>
    <source>
        <strain evidence="3 4">DSM 19434</strain>
    </source>
</reference>
<dbReference type="OrthoDB" id="442188at2"/>
<dbReference type="RefSeq" id="WP_126948265.1">
    <property type="nucleotide sequence ID" value="NZ_RZHG01000021.1"/>
</dbReference>
<sequence>MTLTFEPSVSDPGFNQHHEKQRWFAVNDGVMGGVSHSTFQIEAGAGCFIGEVSLDNGGGFASVRREPDHFEQSLTNGEGITLRVRGDGRTYQLRLKSTALDDASAYRVTFTPAKGQWETLEFTWKMFQAVRRGTVLDNAPPLAPKSIHQFGFLIADRTAGPFRLDVVSVAPLVIKQPEN</sequence>
<feature type="domain" description="NADH:ubiquinone oxidoreductase intermediate-associated protein 30" evidence="2">
    <location>
        <begin position="14"/>
        <end position="166"/>
    </location>
</feature>
<dbReference type="PANTHER" id="PTHR13194">
    <property type="entry name" value="COMPLEX I INTERMEDIATE-ASSOCIATED PROTEIN 30"/>
    <property type="match status" value="1"/>
</dbReference>
<dbReference type="InterPro" id="IPR039131">
    <property type="entry name" value="NDUFAF1"/>
</dbReference>